<dbReference type="CDD" id="cd03392">
    <property type="entry name" value="PAP2_like_2"/>
    <property type="match status" value="1"/>
</dbReference>
<feature type="transmembrane region" description="Helical" evidence="1">
    <location>
        <begin position="187"/>
        <end position="208"/>
    </location>
</feature>
<comment type="caution">
    <text evidence="3">The sequence shown here is derived from an EMBL/GenBank/DDBJ whole genome shotgun (WGS) entry which is preliminary data.</text>
</comment>
<protein>
    <recommendedName>
        <fullName evidence="2">Phosphatidic acid phosphatase type 2/haloperoxidase domain-containing protein</fullName>
    </recommendedName>
</protein>
<keyword evidence="1" id="KW-1133">Transmembrane helix</keyword>
<feature type="transmembrane region" description="Helical" evidence="1">
    <location>
        <begin position="127"/>
        <end position="148"/>
    </location>
</feature>
<feature type="transmembrane region" description="Helical" evidence="1">
    <location>
        <begin position="50"/>
        <end position="81"/>
    </location>
</feature>
<name>A0A1G2GXX1_9BACT</name>
<keyword evidence="1" id="KW-0472">Membrane</keyword>
<keyword evidence="1" id="KW-0812">Transmembrane</keyword>
<accession>A0A1G2GXX1</accession>
<dbReference type="EMBL" id="MHNZ01000043">
    <property type="protein sequence ID" value="OGZ54831.1"/>
    <property type="molecule type" value="Genomic_DNA"/>
</dbReference>
<evidence type="ECO:0000313" key="4">
    <source>
        <dbReference type="Proteomes" id="UP000177954"/>
    </source>
</evidence>
<dbReference type="Pfam" id="PF01569">
    <property type="entry name" value="PAP2"/>
    <property type="match status" value="1"/>
</dbReference>
<dbReference type="SMART" id="SM00014">
    <property type="entry name" value="acidPPc"/>
    <property type="match status" value="1"/>
</dbReference>
<feature type="transmembrane region" description="Helical" evidence="1">
    <location>
        <begin position="88"/>
        <end position="107"/>
    </location>
</feature>
<gene>
    <name evidence="3" type="ORF">A3J04_02405</name>
</gene>
<dbReference type="InterPro" id="IPR036938">
    <property type="entry name" value="PAP2/HPO_sf"/>
</dbReference>
<dbReference type="STRING" id="1802129.A3J04_02405"/>
<dbReference type="AlphaFoldDB" id="A0A1G2GXX1"/>
<evidence type="ECO:0000259" key="2">
    <source>
        <dbReference type="SMART" id="SM00014"/>
    </source>
</evidence>
<feature type="transmembrane region" description="Helical" evidence="1">
    <location>
        <begin position="7"/>
        <end position="30"/>
    </location>
</feature>
<evidence type="ECO:0000256" key="1">
    <source>
        <dbReference type="SAM" id="Phobius"/>
    </source>
</evidence>
<organism evidence="3 4">
    <name type="scientific">Candidatus Ryanbacteria bacterium RIFCSPLOWO2_02_FULL_47_14</name>
    <dbReference type="NCBI Taxonomy" id="1802129"/>
    <lineage>
        <taxon>Bacteria</taxon>
        <taxon>Candidatus Ryaniibacteriota</taxon>
    </lineage>
</organism>
<feature type="transmembrane region" description="Helical" evidence="1">
    <location>
        <begin position="155"/>
        <end position="175"/>
    </location>
</feature>
<dbReference type="Proteomes" id="UP000177954">
    <property type="component" value="Unassembled WGS sequence"/>
</dbReference>
<proteinExistence type="predicted"/>
<dbReference type="SUPFAM" id="SSF48317">
    <property type="entry name" value="Acid phosphatase/Vanadium-dependent haloperoxidase"/>
    <property type="match status" value="1"/>
</dbReference>
<reference evidence="3 4" key="1">
    <citation type="journal article" date="2016" name="Nat. Commun.">
        <title>Thousands of microbial genomes shed light on interconnected biogeochemical processes in an aquifer system.</title>
        <authorList>
            <person name="Anantharaman K."/>
            <person name="Brown C.T."/>
            <person name="Hug L.A."/>
            <person name="Sharon I."/>
            <person name="Castelle C.J."/>
            <person name="Probst A.J."/>
            <person name="Thomas B.C."/>
            <person name="Singh A."/>
            <person name="Wilkins M.J."/>
            <person name="Karaoz U."/>
            <person name="Brodie E.L."/>
            <person name="Williams K.H."/>
            <person name="Hubbard S.S."/>
            <person name="Banfield J.F."/>
        </authorList>
    </citation>
    <scope>NUCLEOTIDE SEQUENCE [LARGE SCALE GENOMIC DNA]</scope>
</reference>
<evidence type="ECO:0000313" key="3">
    <source>
        <dbReference type="EMBL" id="OGZ54831.1"/>
    </source>
</evidence>
<dbReference type="PANTHER" id="PTHR14969">
    <property type="entry name" value="SPHINGOSINE-1-PHOSPHATE PHOSPHOHYDROLASE"/>
    <property type="match status" value="1"/>
</dbReference>
<feature type="domain" description="Phosphatidic acid phosphatase type 2/haloperoxidase" evidence="2">
    <location>
        <begin position="87"/>
        <end position="202"/>
    </location>
</feature>
<dbReference type="PANTHER" id="PTHR14969:SF13">
    <property type="entry name" value="AT30094P"/>
    <property type="match status" value="1"/>
</dbReference>
<dbReference type="Gene3D" id="1.20.144.10">
    <property type="entry name" value="Phosphatidic acid phosphatase type 2/haloperoxidase"/>
    <property type="match status" value="1"/>
</dbReference>
<sequence>MKELRRFFIFTLLAIAVLSAIVLTVLVHYIPVAKTDVVLSREVQGIGGGFVLFLMRAISIWGDSWVSTMSVVTAAIIFIAYQYQREALFLLLTFFTDSLSILVKTLIARPRPGADLIAVYEDFGGYSFPSTHVVHYVVFFGFLFAIMVNRKSIPFFVRVAISLFSLFLILGISVSRVYLGAHWASDVIGGYIFGFIMLSIMLRAYLWFTAEVSQPHV</sequence>
<dbReference type="InterPro" id="IPR000326">
    <property type="entry name" value="PAP2/HPO"/>
</dbReference>